<dbReference type="InterPro" id="IPR006260">
    <property type="entry name" value="TonB/TolA_C"/>
</dbReference>
<dbReference type="Proteomes" id="UP000620025">
    <property type="component" value="Unassembled WGS sequence"/>
</dbReference>
<dbReference type="GO" id="GO:0043213">
    <property type="term" value="P:bacteriocin transport"/>
    <property type="evidence" value="ECO:0007669"/>
    <property type="project" value="InterPro"/>
</dbReference>
<evidence type="ECO:0000313" key="7">
    <source>
        <dbReference type="EMBL" id="MBD8768326.1"/>
    </source>
</evidence>
<keyword evidence="4 6" id="KW-0472">Membrane</keyword>
<protein>
    <submittedName>
        <fullName evidence="8">Cell envelope integrity protein TolA</fullName>
    </submittedName>
</protein>
<dbReference type="AlphaFoldDB" id="A0AAJ6MSJ9"/>
<keyword evidence="3 6" id="KW-1133">Transmembrane helix</keyword>
<comment type="subcellular location">
    <subcellularLocation>
        <location evidence="1">Membrane</location>
        <topology evidence="1">Single-pass membrane protein</topology>
    </subcellularLocation>
</comment>
<proteinExistence type="predicted"/>
<evidence type="ECO:0000313" key="10">
    <source>
        <dbReference type="Proteomes" id="UP001258207"/>
    </source>
</evidence>
<dbReference type="NCBIfam" id="TIGR01352">
    <property type="entry name" value="tonB_Cterm"/>
    <property type="match status" value="1"/>
</dbReference>
<evidence type="ECO:0000313" key="9">
    <source>
        <dbReference type="Proteomes" id="UP000620025"/>
    </source>
</evidence>
<accession>A0AAJ6MSJ9</accession>
<reference evidence="7 9" key="1">
    <citation type="journal article" date="2020" name="FEMS Microbiol. Ecol.">
        <title>Temporal dynamics of bacterial communities during seed development and maturation.</title>
        <authorList>
            <person name="Chesneau G."/>
            <person name="Torres-Cortes G."/>
            <person name="Briand M."/>
            <person name="Darrasse A."/>
            <person name="Preveaux A."/>
            <person name="Marais C."/>
            <person name="Jacques M.A."/>
            <person name="Shade A."/>
            <person name="Barret M."/>
        </authorList>
    </citation>
    <scope>NUCLEOTIDE SEQUENCE [LARGE SCALE GENOMIC DNA]</scope>
    <source>
        <strain evidence="7 9">CFBP13599</strain>
    </source>
</reference>
<evidence type="ECO:0000256" key="5">
    <source>
        <dbReference type="SAM" id="MobiDB-lite"/>
    </source>
</evidence>
<dbReference type="EMBL" id="JACYWZ010000001">
    <property type="protein sequence ID" value="MBD8768326.1"/>
    <property type="molecule type" value="Genomic_DNA"/>
</dbReference>
<dbReference type="Gene3D" id="3.30.1150.10">
    <property type="match status" value="1"/>
</dbReference>
<gene>
    <name evidence="8" type="primary">tolA</name>
    <name evidence="7" type="ORF">IFT38_02080</name>
    <name evidence="8" type="ORF">RI108_16480</name>
</gene>
<evidence type="ECO:0000256" key="2">
    <source>
        <dbReference type="ARBA" id="ARBA00022692"/>
    </source>
</evidence>
<evidence type="ECO:0000256" key="4">
    <source>
        <dbReference type="ARBA" id="ARBA00023136"/>
    </source>
</evidence>
<reference evidence="8" key="2">
    <citation type="submission" date="2023-09" db="EMBL/GenBank/DDBJ databases">
        <title>First report of Pseudomonas coleopterorum DJ13 causing leaf spot on Rhododendron pulchrum Sweet in China.</title>
        <authorList>
            <person name="Zhang Y."/>
        </authorList>
    </citation>
    <scope>NUCLEOTIDE SEQUENCE</scope>
    <source>
        <strain evidence="8">DJ13</strain>
    </source>
</reference>
<evidence type="ECO:0000256" key="3">
    <source>
        <dbReference type="ARBA" id="ARBA00022989"/>
    </source>
</evidence>
<dbReference type="InterPro" id="IPR014161">
    <property type="entry name" value="Tol-Pal_TolA"/>
</dbReference>
<dbReference type="Proteomes" id="UP001258207">
    <property type="component" value="Chromosome"/>
</dbReference>
<name>A0AAJ6MSJ9_9PSED</name>
<feature type="compositionally biased region" description="Basic and acidic residues" evidence="5">
    <location>
        <begin position="139"/>
        <end position="204"/>
    </location>
</feature>
<feature type="compositionally biased region" description="Basic and acidic residues" evidence="5">
    <location>
        <begin position="86"/>
        <end position="130"/>
    </location>
</feature>
<dbReference type="RefSeq" id="WP_049861514.1">
    <property type="nucleotide sequence ID" value="NZ_DAMCQM010000024.1"/>
</dbReference>
<dbReference type="GO" id="GO:0019534">
    <property type="term" value="F:toxin transmembrane transporter activity"/>
    <property type="evidence" value="ECO:0007669"/>
    <property type="project" value="InterPro"/>
</dbReference>
<sequence length="369" mass="39530">MMQKREHSASESFFWPTVWAVALHVLIFGMLFVSFAMTPELPEARPIVQATLYQLKSKSQATTQTNQKLAGEAKKSAARQTEVEQMETKKLEQEAIKAAEQKKEETAQKAEAAKKADEAKKADAAAKAEAAEAAAAKAEAAKAEAAEKAAEAKKSELADIAKKKAEQEEAKKEAAEEAKKKAAEDAKKKAAEDAKKKAEDDAKKAAAAAAAEDAKKKAAEDAKKKAAADAAKKKAQDAARKAAEDKKAQALADLLSDKPERQQALADEQGDEVAGNFDDLIRSRAAEGWARPPSARKNMTVVLQINMLPDGTVTNVSVSRSSGDGPFDSSAVAAVKNIGRLTEMQGLKPADFNPYRSFKMTFTPEDLAL</sequence>
<organism evidence="8 10">
    <name type="scientific">Pseudomonas coleopterorum</name>
    <dbReference type="NCBI Taxonomy" id="1605838"/>
    <lineage>
        <taxon>Bacteria</taxon>
        <taxon>Pseudomonadati</taxon>
        <taxon>Pseudomonadota</taxon>
        <taxon>Gammaproteobacteria</taxon>
        <taxon>Pseudomonadales</taxon>
        <taxon>Pseudomonadaceae</taxon>
        <taxon>Pseudomonas</taxon>
    </lineage>
</organism>
<dbReference type="SUPFAM" id="SSF74653">
    <property type="entry name" value="TolA/TonB C-terminal domain"/>
    <property type="match status" value="1"/>
</dbReference>
<dbReference type="EMBL" id="CP134081">
    <property type="protein sequence ID" value="WNC08864.1"/>
    <property type="molecule type" value="Genomic_DNA"/>
</dbReference>
<keyword evidence="9" id="KW-1185">Reference proteome</keyword>
<evidence type="ECO:0000256" key="6">
    <source>
        <dbReference type="SAM" id="Phobius"/>
    </source>
</evidence>
<evidence type="ECO:0000313" key="8">
    <source>
        <dbReference type="EMBL" id="WNC08864.1"/>
    </source>
</evidence>
<dbReference type="NCBIfam" id="TIGR02794">
    <property type="entry name" value="tolA_full"/>
    <property type="match status" value="1"/>
</dbReference>
<dbReference type="GO" id="GO:0016020">
    <property type="term" value="C:membrane"/>
    <property type="evidence" value="ECO:0007669"/>
    <property type="project" value="UniProtKB-SubCell"/>
</dbReference>
<feature type="region of interest" description="Disordered" evidence="5">
    <location>
        <begin position="61"/>
        <end position="272"/>
    </location>
</feature>
<feature type="transmembrane region" description="Helical" evidence="6">
    <location>
        <begin position="12"/>
        <end position="37"/>
    </location>
</feature>
<feature type="compositionally biased region" description="Basic and acidic residues" evidence="5">
    <location>
        <begin position="212"/>
        <end position="248"/>
    </location>
</feature>
<keyword evidence="2 6" id="KW-0812">Transmembrane</keyword>
<evidence type="ECO:0000256" key="1">
    <source>
        <dbReference type="ARBA" id="ARBA00004167"/>
    </source>
</evidence>
<dbReference type="Pfam" id="PF13103">
    <property type="entry name" value="TonB_2"/>
    <property type="match status" value="1"/>
</dbReference>